<dbReference type="FunFam" id="3.40.50.720:FF:000084">
    <property type="entry name" value="Short-chain dehydrogenase reductase"/>
    <property type="match status" value="1"/>
</dbReference>
<keyword evidence="2" id="KW-0560">Oxidoreductase</keyword>
<dbReference type="PRINTS" id="PR00080">
    <property type="entry name" value="SDRFAMILY"/>
</dbReference>
<reference evidence="3 4" key="1">
    <citation type="submission" date="2017-01" db="EMBL/GenBank/DDBJ databases">
        <title>Complete genome sequence of esterase-producing bacterium Croceicoccus marinus E4A9.</title>
        <authorList>
            <person name="Wu Y.-H."/>
            <person name="Cheng H."/>
            <person name="Xu L."/>
            <person name="Huo Y.-Y."/>
            <person name="Wang C.-S."/>
            <person name="Xu X.-W."/>
        </authorList>
    </citation>
    <scope>NUCLEOTIDE SEQUENCE [LARGE SCALE GENOMIC DNA]</scope>
    <source>
        <strain evidence="3 4">E4A9</strain>
        <plasmid evidence="4">Plasmid pcme4a9i</plasmid>
    </source>
</reference>
<name>A0A1Z1FFV8_9SPHN</name>
<dbReference type="Proteomes" id="UP000195807">
    <property type="component" value="Plasmid pCME4A9I"/>
</dbReference>
<geneLocation type="plasmid" evidence="4">
    <name>pcme4a9i</name>
</geneLocation>
<protein>
    <submittedName>
        <fullName evidence="3">Short-chain dehydrogenase</fullName>
    </submittedName>
</protein>
<dbReference type="Gene3D" id="3.40.50.720">
    <property type="entry name" value="NAD(P)-binding Rossmann-like Domain"/>
    <property type="match status" value="1"/>
</dbReference>
<accession>A0A1Z1FFV8</accession>
<dbReference type="GO" id="GO:0016491">
    <property type="term" value="F:oxidoreductase activity"/>
    <property type="evidence" value="ECO:0007669"/>
    <property type="project" value="UniProtKB-KW"/>
</dbReference>
<evidence type="ECO:0000256" key="2">
    <source>
        <dbReference type="ARBA" id="ARBA00023002"/>
    </source>
</evidence>
<dbReference type="STRING" id="450378.GCA_001661675_03005"/>
<keyword evidence="4" id="KW-1185">Reference proteome</keyword>
<dbReference type="RefSeq" id="WP_066849639.1">
    <property type="nucleotide sequence ID" value="NZ_CP019603.1"/>
</dbReference>
<dbReference type="PANTHER" id="PTHR24321">
    <property type="entry name" value="DEHYDROGENASES, SHORT CHAIN"/>
    <property type="match status" value="1"/>
</dbReference>
<dbReference type="Pfam" id="PF13561">
    <property type="entry name" value="adh_short_C2"/>
    <property type="match status" value="1"/>
</dbReference>
<dbReference type="OrthoDB" id="5457012at2"/>
<dbReference type="PANTHER" id="PTHR24321:SF14">
    <property type="entry name" value="SHORT-CHAIN TYPE DEHYDROGENASE_REDUCTASE BLR2146-RELATED"/>
    <property type="match status" value="1"/>
</dbReference>
<comment type="similarity">
    <text evidence="1">Belongs to the short-chain dehydrogenases/reductases (SDR) family.</text>
</comment>
<dbReference type="PROSITE" id="PS00061">
    <property type="entry name" value="ADH_SHORT"/>
    <property type="match status" value="1"/>
</dbReference>
<evidence type="ECO:0000256" key="1">
    <source>
        <dbReference type="ARBA" id="ARBA00006484"/>
    </source>
</evidence>
<gene>
    <name evidence="3" type="ORF">A9D14_14955</name>
</gene>
<dbReference type="AlphaFoldDB" id="A0A1Z1FFV8"/>
<organism evidence="3 4">
    <name type="scientific">Croceicoccus marinus</name>
    <dbReference type="NCBI Taxonomy" id="450378"/>
    <lineage>
        <taxon>Bacteria</taxon>
        <taxon>Pseudomonadati</taxon>
        <taxon>Pseudomonadota</taxon>
        <taxon>Alphaproteobacteria</taxon>
        <taxon>Sphingomonadales</taxon>
        <taxon>Erythrobacteraceae</taxon>
        <taxon>Croceicoccus</taxon>
    </lineage>
</organism>
<evidence type="ECO:0000313" key="4">
    <source>
        <dbReference type="Proteomes" id="UP000195807"/>
    </source>
</evidence>
<dbReference type="InterPro" id="IPR036291">
    <property type="entry name" value="NAD(P)-bd_dom_sf"/>
</dbReference>
<evidence type="ECO:0000313" key="3">
    <source>
        <dbReference type="EMBL" id="ARU17674.1"/>
    </source>
</evidence>
<dbReference type="SUPFAM" id="SSF51735">
    <property type="entry name" value="NAD(P)-binding Rossmann-fold domains"/>
    <property type="match status" value="1"/>
</dbReference>
<dbReference type="InterPro" id="IPR002347">
    <property type="entry name" value="SDR_fam"/>
</dbReference>
<keyword evidence="3" id="KW-0614">Plasmid</keyword>
<dbReference type="EMBL" id="CP019603">
    <property type="protein sequence ID" value="ARU17674.1"/>
    <property type="molecule type" value="Genomic_DNA"/>
</dbReference>
<dbReference type="InterPro" id="IPR020904">
    <property type="entry name" value="Sc_DH/Rdtase_CS"/>
</dbReference>
<proteinExistence type="inferred from homology"/>
<sequence length="271" mass="28303">MAGRLENRIAIVTGAAGGIGAASARRLAQEGAKVVLGDIDVEAAAAAAQDIPGATSLPLDLTDENSVREFAEQVAADLGRIDILHNNAAIQNDAQRQADLDVLNLDVAAWDRAMAVNVRGAMLMSKHVLPGMIEHGRGSIIHSASGFGVQGEATLTAYGSSKAALIQLNRMIATQYGKLGVRSNCMVIGFVLTPLAQESTPPMVKDILLSHHLTPRLGQPEDVANLVAFLASDESEFITGAAIPVDGGVTAHQPSYADFQKMFAEMGGGKL</sequence>
<dbReference type="KEGG" id="cman:A9D14_14955"/>
<dbReference type="PRINTS" id="PR00081">
    <property type="entry name" value="GDHRDH"/>
</dbReference>